<evidence type="ECO:0000313" key="3">
    <source>
        <dbReference type="Proteomes" id="UP000770661"/>
    </source>
</evidence>
<comment type="caution">
    <text evidence="2">The sequence shown here is derived from an EMBL/GenBank/DDBJ whole genome shotgun (WGS) entry which is preliminary data.</text>
</comment>
<dbReference type="AlphaFoldDB" id="A0A8J5CTD8"/>
<evidence type="ECO:0000313" key="2">
    <source>
        <dbReference type="EMBL" id="KAG0720075.1"/>
    </source>
</evidence>
<sequence>MAEELTRALYPNLMGSRGPEGNHGNQADSVKDEPASPYHLLQLPPSPDDNRDIWELLCWGDVKPSIRVLDTPPVTPPQSEASPPHSPQPPSPVTMVMSQQNHHQLQNQQQQQQQKPLVSSSSGGVGNHVSQPIKVVTITTRNGEWRDAGGVTCFRRM</sequence>
<protein>
    <submittedName>
        <fullName evidence="2">Uncharacterized protein</fullName>
    </submittedName>
</protein>
<feature type="region of interest" description="Disordered" evidence="1">
    <location>
        <begin position="1"/>
        <end position="49"/>
    </location>
</feature>
<evidence type="ECO:0000256" key="1">
    <source>
        <dbReference type="SAM" id="MobiDB-lite"/>
    </source>
</evidence>
<reference evidence="2" key="1">
    <citation type="submission" date="2020-07" db="EMBL/GenBank/DDBJ databases">
        <title>The High-quality genome of the commercially important snow crab, Chionoecetes opilio.</title>
        <authorList>
            <person name="Jeong J.-H."/>
            <person name="Ryu S."/>
        </authorList>
    </citation>
    <scope>NUCLEOTIDE SEQUENCE</scope>
    <source>
        <strain evidence="2">MADBK_172401_WGS</strain>
        <tissue evidence="2">Digestive gland</tissue>
    </source>
</reference>
<keyword evidence="3" id="KW-1185">Reference proteome</keyword>
<organism evidence="2 3">
    <name type="scientific">Chionoecetes opilio</name>
    <name type="common">Atlantic snow crab</name>
    <name type="synonym">Cancer opilio</name>
    <dbReference type="NCBI Taxonomy" id="41210"/>
    <lineage>
        <taxon>Eukaryota</taxon>
        <taxon>Metazoa</taxon>
        <taxon>Ecdysozoa</taxon>
        <taxon>Arthropoda</taxon>
        <taxon>Crustacea</taxon>
        <taxon>Multicrustacea</taxon>
        <taxon>Malacostraca</taxon>
        <taxon>Eumalacostraca</taxon>
        <taxon>Eucarida</taxon>
        <taxon>Decapoda</taxon>
        <taxon>Pleocyemata</taxon>
        <taxon>Brachyura</taxon>
        <taxon>Eubrachyura</taxon>
        <taxon>Majoidea</taxon>
        <taxon>Majidae</taxon>
        <taxon>Chionoecetes</taxon>
    </lineage>
</organism>
<dbReference type="EMBL" id="JACEEZ010013530">
    <property type="protein sequence ID" value="KAG0720075.1"/>
    <property type="molecule type" value="Genomic_DNA"/>
</dbReference>
<accession>A0A8J5CTD8</accession>
<feature type="compositionally biased region" description="Low complexity" evidence="1">
    <location>
        <begin position="99"/>
        <end position="130"/>
    </location>
</feature>
<name>A0A8J5CTD8_CHIOP</name>
<dbReference type="Proteomes" id="UP000770661">
    <property type="component" value="Unassembled WGS sequence"/>
</dbReference>
<feature type="region of interest" description="Disordered" evidence="1">
    <location>
        <begin position="66"/>
        <end position="131"/>
    </location>
</feature>
<gene>
    <name evidence="2" type="ORF">GWK47_049255</name>
</gene>
<proteinExistence type="predicted"/>